<feature type="compositionally biased region" description="Basic residues" evidence="1">
    <location>
        <begin position="42"/>
        <end position="51"/>
    </location>
</feature>
<evidence type="ECO:0000313" key="3">
    <source>
        <dbReference type="Proteomes" id="UP000267096"/>
    </source>
</evidence>
<reference evidence="4" key="1">
    <citation type="submission" date="2017-02" db="UniProtKB">
        <authorList>
            <consortium name="WormBaseParasite"/>
        </authorList>
    </citation>
    <scope>IDENTIFICATION</scope>
</reference>
<dbReference type="AlphaFoldDB" id="A0A0M3JA11"/>
<protein>
    <submittedName>
        <fullName evidence="4">Homeobox domain-containing protein</fullName>
    </submittedName>
</protein>
<accession>A0A0M3JA11</accession>
<organism evidence="4">
    <name type="scientific">Anisakis simplex</name>
    <name type="common">Herring worm</name>
    <dbReference type="NCBI Taxonomy" id="6269"/>
    <lineage>
        <taxon>Eukaryota</taxon>
        <taxon>Metazoa</taxon>
        <taxon>Ecdysozoa</taxon>
        <taxon>Nematoda</taxon>
        <taxon>Chromadorea</taxon>
        <taxon>Rhabditida</taxon>
        <taxon>Spirurina</taxon>
        <taxon>Ascaridomorpha</taxon>
        <taxon>Ascaridoidea</taxon>
        <taxon>Anisakidae</taxon>
        <taxon>Anisakis</taxon>
        <taxon>Anisakis simplex complex</taxon>
    </lineage>
</organism>
<sequence>MGTFDQELPKRLDASHKLLIEFLTERIHKEIPSSDSSDSSRKVSKRRHRKIVTNVSDASKTLPENNKTRKRQRVDKNNNTEVSGKRTKANGEKRQVRKSRWTPSQQSILEEYFE</sequence>
<evidence type="ECO:0000256" key="1">
    <source>
        <dbReference type="SAM" id="MobiDB-lite"/>
    </source>
</evidence>
<gene>
    <name evidence="2" type="ORF">ASIM_LOCUS4243</name>
</gene>
<proteinExistence type="predicted"/>
<dbReference type="WBParaSite" id="ASIM_0000443101-mRNA-1">
    <property type="protein sequence ID" value="ASIM_0000443101-mRNA-1"/>
    <property type="gene ID" value="ASIM_0000443101"/>
</dbReference>
<feature type="region of interest" description="Disordered" evidence="1">
    <location>
        <begin position="29"/>
        <end position="114"/>
    </location>
</feature>
<keyword evidence="3" id="KW-1185">Reference proteome</keyword>
<dbReference type="EMBL" id="UYRR01007233">
    <property type="protein sequence ID" value="VDK23433.1"/>
    <property type="molecule type" value="Genomic_DNA"/>
</dbReference>
<reference evidence="2 3" key="2">
    <citation type="submission" date="2018-11" db="EMBL/GenBank/DDBJ databases">
        <authorList>
            <consortium name="Pathogen Informatics"/>
        </authorList>
    </citation>
    <scope>NUCLEOTIDE SEQUENCE [LARGE SCALE GENOMIC DNA]</scope>
</reference>
<name>A0A0M3JA11_ANISI</name>
<evidence type="ECO:0000313" key="4">
    <source>
        <dbReference type="WBParaSite" id="ASIM_0000443101-mRNA-1"/>
    </source>
</evidence>
<evidence type="ECO:0000313" key="2">
    <source>
        <dbReference type="EMBL" id="VDK23433.1"/>
    </source>
</evidence>
<feature type="compositionally biased region" description="Polar residues" evidence="1">
    <location>
        <begin position="53"/>
        <end position="65"/>
    </location>
</feature>
<dbReference type="Proteomes" id="UP000267096">
    <property type="component" value="Unassembled WGS sequence"/>
</dbReference>